<dbReference type="Gene3D" id="3.30.160.670">
    <property type="match status" value="1"/>
</dbReference>
<dbReference type="Pfam" id="PF13590">
    <property type="entry name" value="DUF4136"/>
    <property type="match status" value="1"/>
</dbReference>
<evidence type="ECO:0000313" key="2">
    <source>
        <dbReference type="Proteomes" id="UP001159663"/>
    </source>
</evidence>
<dbReference type="AlphaFoldDB" id="A0A2G4B324"/>
<dbReference type="InterPro" id="IPR025411">
    <property type="entry name" value="DUF4136"/>
</dbReference>
<dbReference type="Proteomes" id="UP001159663">
    <property type="component" value="Unassembled WGS sequence"/>
</dbReference>
<evidence type="ECO:0000313" key="1">
    <source>
        <dbReference type="EMBL" id="MDH5922627.1"/>
    </source>
</evidence>
<accession>A0A2G4B324</accession>
<sequence>MLRLTTILLTLPLAACSTINTDFDKQTDFSMYKTYDFGSLETATETMNKMPISIDSIRIESAIIKEMDRTEVEFVEDGGSLYVRYQLQQESELVSSGSSFGIGYGRNNFRGVMSTPQNYHEQTYGQLVVELVDDRTNIVVWTANSSRKLTRSMSSEERGELISEEVAEMFQQYPSYK</sequence>
<proteinExistence type="predicted"/>
<comment type="caution">
    <text evidence="1">The sequence shown here is derived from an EMBL/GenBank/DDBJ whole genome shotgun (WGS) entry which is preliminary data.</text>
</comment>
<name>A0A2G4B324_VIBSP</name>
<organism evidence="1 2">
    <name type="scientific">Vibrio splendidus</name>
    <dbReference type="NCBI Taxonomy" id="29497"/>
    <lineage>
        <taxon>Bacteria</taxon>
        <taxon>Pseudomonadati</taxon>
        <taxon>Pseudomonadota</taxon>
        <taxon>Gammaproteobacteria</taxon>
        <taxon>Vibrionales</taxon>
        <taxon>Vibrionaceae</taxon>
        <taxon>Vibrio</taxon>
    </lineage>
</organism>
<protein>
    <submittedName>
        <fullName evidence="1">DUF4136 domain-containing protein</fullName>
    </submittedName>
</protein>
<dbReference type="RefSeq" id="WP_017081825.1">
    <property type="nucleotide sequence ID" value="NZ_AP025509.1"/>
</dbReference>
<dbReference type="EMBL" id="JAKMYX010000065">
    <property type="protein sequence ID" value="MDH5922627.1"/>
    <property type="molecule type" value="Genomic_DNA"/>
</dbReference>
<reference evidence="1" key="1">
    <citation type="submission" date="2022-01" db="EMBL/GenBank/DDBJ databases">
        <title>Vibrio aestuarianus Clade A and Clade B isolates are associated with Pacific oyster (Crassostrea gigas) disease outbreaks across Ireland.</title>
        <authorList>
            <person name="Coyle N."/>
            <person name="O'Toole C."/>
            <person name="Thomas J.C.L."/>
            <person name="Ryder D."/>
            <person name="Cheslett D."/>
            <person name="Feist S."/>
            <person name="Bean T."/>
            <person name="Joseph A."/>
            <person name="Waina A."/>
            <person name="Feil E."/>
            <person name="Verner-Jeffreys D.W."/>
        </authorList>
    </citation>
    <scope>NUCLEOTIDE SEQUENCE</scope>
    <source>
        <strain evidence="1">S/17/14 A</strain>
    </source>
</reference>
<gene>
    <name evidence="1" type="ORF">L8R85_16470</name>
</gene>